<dbReference type="InterPro" id="IPR036178">
    <property type="entry name" value="Formintransfe-cycloase-like_sf"/>
</dbReference>
<dbReference type="RefSeq" id="WP_046669621.1">
    <property type="nucleotide sequence ID" value="NZ_CCRH01000033.1"/>
</dbReference>
<dbReference type="Gene3D" id="1.20.120.680">
    <property type="entry name" value="Formiminotetrahydrofolate cyclodeaminase monomer, up-and-down helical bundle"/>
    <property type="match status" value="1"/>
</dbReference>
<dbReference type="Pfam" id="PF04961">
    <property type="entry name" value="FTCD_C"/>
    <property type="match status" value="1"/>
</dbReference>
<proteinExistence type="predicted"/>
<feature type="domain" description="Cyclodeaminase/cyclohydrolase" evidence="1">
    <location>
        <begin position="8"/>
        <end position="167"/>
    </location>
</feature>
<protein>
    <recommendedName>
        <fullName evidence="1">Cyclodeaminase/cyclohydrolase domain-containing protein</fullName>
    </recommendedName>
</protein>
<evidence type="ECO:0000313" key="3">
    <source>
        <dbReference type="Proteomes" id="UP000046176"/>
    </source>
</evidence>
<sequence>MKQTERTLDDILGSIGKRSPDIPGSTASVLSGLMGLSMAKMAILVSNHPINDPCLRAAVEKIDRLSCDLLQAAEQDRSNFLNYMEVLRDRCAVEGKQAYGSAVREAESGATAQPLDAARLVVEALEHLNEISSLVDHSVASDLHAGAAILNASFTGVIMAVKINLEPDRMADMRQHTAGKRAELAGRRDTAFAALKRAAAQQGFQY</sequence>
<accession>A0A0T7G2D6</accession>
<dbReference type="Proteomes" id="UP000046176">
    <property type="component" value="Unassembled WGS sequence"/>
</dbReference>
<organism evidence="2 3">
    <name type="scientific">Neorhizobium galegae bv. officinalis</name>
    <dbReference type="NCBI Taxonomy" id="323656"/>
    <lineage>
        <taxon>Bacteria</taxon>
        <taxon>Pseudomonadati</taxon>
        <taxon>Pseudomonadota</taxon>
        <taxon>Alphaproteobacteria</taxon>
        <taxon>Hyphomicrobiales</taxon>
        <taxon>Rhizobiaceae</taxon>
        <taxon>Rhizobium/Agrobacterium group</taxon>
        <taxon>Neorhizobium</taxon>
    </lineage>
</organism>
<name>A0A0T7G2D6_NEOGA</name>
<evidence type="ECO:0000259" key="1">
    <source>
        <dbReference type="Pfam" id="PF04961"/>
    </source>
</evidence>
<evidence type="ECO:0000313" key="2">
    <source>
        <dbReference type="EMBL" id="CDZ41464.1"/>
    </source>
</evidence>
<dbReference type="SUPFAM" id="SSF101262">
    <property type="entry name" value="Methenyltetrahydrofolate cyclohydrolase-like"/>
    <property type="match status" value="1"/>
</dbReference>
<dbReference type="InterPro" id="IPR007044">
    <property type="entry name" value="Cyclodeamin/CycHdrlase"/>
</dbReference>
<dbReference type="GO" id="GO:0003824">
    <property type="term" value="F:catalytic activity"/>
    <property type="evidence" value="ECO:0007669"/>
    <property type="project" value="InterPro"/>
</dbReference>
<gene>
    <name evidence="2" type="ORF">NGAL_HAMBI1145_59070</name>
</gene>
<reference evidence="2 3" key="1">
    <citation type="submission" date="2014-08" db="EMBL/GenBank/DDBJ databases">
        <authorList>
            <person name="Chen Y.-H."/>
        </authorList>
    </citation>
    <scope>NUCLEOTIDE SEQUENCE [LARGE SCALE GENOMIC DNA]</scope>
</reference>
<dbReference type="EMBL" id="CCRH01000033">
    <property type="protein sequence ID" value="CDZ41464.1"/>
    <property type="molecule type" value="Genomic_DNA"/>
</dbReference>
<dbReference type="AlphaFoldDB" id="A0A0T7G2D6"/>